<sequence>MTQFLYLIIYTYTYGQGVDNLIINICYHKIMTTQKENTLINFKKGQSLILKIIKMVEADEYCIDIMQQNSAVIGLLKSAHQMLMENHLNTCFKRAMKTRNGKRIQEMIDEILKVTKLFNK</sequence>
<evidence type="ECO:0000256" key="1">
    <source>
        <dbReference type="ARBA" id="ARBA00004496"/>
    </source>
</evidence>
<dbReference type="GO" id="GO:0045892">
    <property type="term" value="P:negative regulation of DNA-templated transcription"/>
    <property type="evidence" value="ECO:0007669"/>
    <property type="project" value="UniProtKB-ARBA"/>
</dbReference>
<comment type="caution">
    <text evidence="7">The sequence shown here is derived from an EMBL/GenBank/DDBJ whole genome shotgun (WGS) entry which is preliminary data.</text>
</comment>
<dbReference type="CDD" id="cd10148">
    <property type="entry name" value="CsoR-like_DUF156"/>
    <property type="match status" value="1"/>
</dbReference>
<dbReference type="InterPro" id="IPR003735">
    <property type="entry name" value="Metal_Tscrpt_repr"/>
</dbReference>
<dbReference type="PANTHER" id="PTHR33677">
    <property type="entry name" value="TRANSCRIPTIONAL REPRESSOR FRMR-RELATED"/>
    <property type="match status" value="1"/>
</dbReference>
<dbReference type="GO" id="GO:0046872">
    <property type="term" value="F:metal ion binding"/>
    <property type="evidence" value="ECO:0007669"/>
    <property type="project" value="UniProtKB-KW"/>
</dbReference>
<name>A0A554LIA2_9BACT</name>
<proteinExistence type="predicted"/>
<reference evidence="7 8" key="1">
    <citation type="submission" date="2017-07" db="EMBL/GenBank/DDBJ databases">
        <title>Mechanisms for carbon and nitrogen cycling indicate functional differentiation within the Candidate Phyla Radiation.</title>
        <authorList>
            <person name="Danczak R.E."/>
            <person name="Johnston M.D."/>
            <person name="Kenah C."/>
            <person name="Slattery M."/>
            <person name="Wrighton K.C."/>
            <person name="Wilkins M.J."/>
        </authorList>
    </citation>
    <scope>NUCLEOTIDE SEQUENCE [LARGE SCALE GENOMIC DNA]</scope>
    <source>
        <strain evidence="7">Licking1014_85</strain>
    </source>
</reference>
<dbReference type="GO" id="GO:0003677">
    <property type="term" value="F:DNA binding"/>
    <property type="evidence" value="ECO:0007669"/>
    <property type="project" value="InterPro"/>
</dbReference>
<gene>
    <name evidence="7" type="ORF">CEN91_400</name>
</gene>
<dbReference type="Pfam" id="PF02583">
    <property type="entry name" value="Trns_repr_metal"/>
    <property type="match status" value="1"/>
</dbReference>
<dbReference type="Proteomes" id="UP000315589">
    <property type="component" value="Unassembled WGS sequence"/>
</dbReference>
<evidence type="ECO:0000256" key="4">
    <source>
        <dbReference type="ARBA" id="ARBA00022723"/>
    </source>
</evidence>
<evidence type="ECO:0000256" key="6">
    <source>
        <dbReference type="ARBA" id="ARBA00041544"/>
    </source>
</evidence>
<evidence type="ECO:0000256" key="2">
    <source>
        <dbReference type="ARBA" id="ARBA00011738"/>
    </source>
</evidence>
<dbReference type="EMBL" id="VMGI01000051">
    <property type="protein sequence ID" value="TSC92606.1"/>
    <property type="molecule type" value="Genomic_DNA"/>
</dbReference>
<comment type="subcellular location">
    <subcellularLocation>
        <location evidence="1">Cytoplasm</location>
    </subcellularLocation>
</comment>
<evidence type="ECO:0000256" key="5">
    <source>
        <dbReference type="ARBA" id="ARBA00039938"/>
    </source>
</evidence>
<evidence type="ECO:0000313" key="8">
    <source>
        <dbReference type="Proteomes" id="UP000315589"/>
    </source>
</evidence>
<keyword evidence="3" id="KW-0963">Cytoplasm</keyword>
<keyword evidence="4" id="KW-0479">Metal-binding</keyword>
<evidence type="ECO:0000313" key="7">
    <source>
        <dbReference type="EMBL" id="TSC92606.1"/>
    </source>
</evidence>
<dbReference type="AlphaFoldDB" id="A0A554LIA2"/>
<dbReference type="InterPro" id="IPR038390">
    <property type="entry name" value="Metal_Tscrpt_repr_sf"/>
</dbReference>
<organism evidence="7 8">
    <name type="scientific">Candidatus Berkelbacteria bacterium Licking1014_85</name>
    <dbReference type="NCBI Taxonomy" id="2017148"/>
    <lineage>
        <taxon>Bacteria</taxon>
        <taxon>Candidatus Berkelbacteria</taxon>
    </lineage>
</organism>
<dbReference type="Gene3D" id="1.20.58.1000">
    <property type="entry name" value="Metal-sensitive repressor, helix protomer"/>
    <property type="match status" value="1"/>
</dbReference>
<accession>A0A554LIA2</accession>
<dbReference type="PANTHER" id="PTHR33677:SF4">
    <property type="entry name" value="COPPER-SENSING TRANSCRIPTIONAL REPRESSOR CSOR"/>
    <property type="match status" value="1"/>
</dbReference>
<comment type="subunit">
    <text evidence="2">Homodimer.</text>
</comment>
<dbReference type="GO" id="GO:0005737">
    <property type="term" value="C:cytoplasm"/>
    <property type="evidence" value="ECO:0007669"/>
    <property type="project" value="UniProtKB-SubCell"/>
</dbReference>
<evidence type="ECO:0000256" key="3">
    <source>
        <dbReference type="ARBA" id="ARBA00022490"/>
    </source>
</evidence>
<protein>
    <recommendedName>
        <fullName evidence="5">Copper-sensing transcriptional repressor CsoR</fullName>
    </recommendedName>
    <alternativeName>
        <fullName evidence="6">Copper-sensitive operon repressor</fullName>
    </alternativeName>
</protein>